<evidence type="ECO:0008006" key="6">
    <source>
        <dbReference type="Google" id="ProtNLM"/>
    </source>
</evidence>
<dbReference type="AlphaFoldDB" id="A0A0F8V374"/>
<dbReference type="GO" id="GO:0003723">
    <property type="term" value="F:RNA binding"/>
    <property type="evidence" value="ECO:0007669"/>
    <property type="project" value="InterPro"/>
</dbReference>
<dbReference type="Gene3D" id="3.40.50.2300">
    <property type="match status" value="1"/>
</dbReference>
<dbReference type="OrthoDB" id="10252740at2759"/>
<proteinExistence type="predicted"/>
<feature type="domain" description="PAZ" evidence="2">
    <location>
        <begin position="284"/>
        <end position="418"/>
    </location>
</feature>
<dbReference type="PROSITE" id="PS50821">
    <property type="entry name" value="PAZ"/>
    <property type="match status" value="1"/>
</dbReference>
<dbReference type="Pfam" id="PF16488">
    <property type="entry name" value="ArgoL2"/>
    <property type="match status" value="1"/>
</dbReference>
<dbReference type="InterPro" id="IPR036397">
    <property type="entry name" value="RNaseH_sf"/>
</dbReference>
<dbReference type="InterPro" id="IPR014811">
    <property type="entry name" value="ArgoL1"/>
</dbReference>
<dbReference type="InterPro" id="IPR003100">
    <property type="entry name" value="PAZ_dom"/>
</dbReference>
<dbReference type="Gene3D" id="3.30.420.10">
    <property type="entry name" value="Ribonuclease H-like superfamily/Ribonuclease H"/>
    <property type="match status" value="1"/>
</dbReference>
<dbReference type="SUPFAM" id="SSF101690">
    <property type="entry name" value="PAZ domain"/>
    <property type="match status" value="1"/>
</dbReference>
<dbReference type="InterPro" id="IPR032474">
    <property type="entry name" value="Argonaute_N"/>
</dbReference>
<name>A0A0F8V374_9EURO</name>
<dbReference type="STRING" id="308745.A0A0F8V374"/>
<feature type="domain" description="Piwi" evidence="3">
    <location>
        <begin position="592"/>
        <end position="914"/>
    </location>
</feature>
<dbReference type="Gene3D" id="2.170.260.10">
    <property type="entry name" value="paz domain"/>
    <property type="match status" value="1"/>
</dbReference>
<gene>
    <name evidence="4" type="ORF">ARAM_006461</name>
</gene>
<keyword evidence="5" id="KW-1185">Reference proteome</keyword>
<evidence type="ECO:0000256" key="1">
    <source>
        <dbReference type="SAM" id="MobiDB-lite"/>
    </source>
</evidence>
<dbReference type="PANTHER" id="PTHR22891">
    <property type="entry name" value="EUKARYOTIC TRANSLATION INITIATION FACTOR 2C"/>
    <property type="match status" value="1"/>
</dbReference>
<accession>A0A0F8V374</accession>
<dbReference type="Proteomes" id="UP000034291">
    <property type="component" value="Unassembled WGS sequence"/>
</dbReference>
<dbReference type="CDD" id="cd04657">
    <property type="entry name" value="Piwi_ago-like"/>
    <property type="match status" value="1"/>
</dbReference>
<dbReference type="Pfam" id="PF16486">
    <property type="entry name" value="ArgoN"/>
    <property type="match status" value="1"/>
</dbReference>
<dbReference type="InterPro" id="IPR012337">
    <property type="entry name" value="RNaseH-like_sf"/>
</dbReference>
<dbReference type="Pfam" id="PF02170">
    <property type="entry name" value="PAZ"/>
    <property type="match status" value="1"/>
</dbReference>
<dbReference type="Pfam" id="PF08699">
    <property type="entry name" value="ArgoL1"/>
    <property type="match status" value="1"/>
</dbReference>
<evidence type="ECO:0000313" key="5">
    <source>
        <dbReference type="Proteomes" id="UP000034291"/>
    </source>
</evidence>
<protein>
    <recommendedName>
        <fullName evidence="6">RNA interference and gene silencing protein</fullName>
    </recommendedName>
</protein>
<dbReference type="InterPro" id="IPR032472">
    <property type="entry name" value="ArgoL2"/>
</dbReference>
<dbReference type="SUPFAM" id="SSF53098">
    <property type="entry name" value="Ribonuclease H-like"/>
    <property type="match status" value="1"/>
</dbReference>
<dbReference type="CDD" id="cd02846">
    <property type="entry name" value="PAZ_argonaute_like"/>
    <property type="match status" value="1"/>
</dbReference>
<reference evidence="4 5" key="1">
    <citation type="submission" date="2015-02" db="EMBL/GenBank/DDBJ databases">
        <title>Draft Genome Sequences of Two Closely-Related Aflatoxigenic Aspergillus Species Obtained from the Cote d'Ivoire.</title>
        <authorList>
            <person name="Moore G.G."/>
            <person name="Beltz S.B."/>
            <person name="Mack B.M."/>
        </authorList>
    </citation>
    <scope>NUCLEOTIDE SEQUENCE [LARGE SCALE GENOMIC DNA]</scope>
    <source>
        <strain evidence="4 5">SRRC1468</strain>
    </source>
</reference>
<dbReference type="EMBL" id="JZBS01000523">
    <property type="protein sequence ID" value="KKK26219.1"/>
    <property type="molecule type" value="Genomic_DNA"/>
</dbReference>
<dbReference type="PROSITE" id="PS50822">
    <property type="entry name" value="PIWI"/>
    <property type="match status" value="1"/>
</dbReference>
<organism evidence="4 5">
    <name type="scientific">Aspergillus rambellii</name>
    <dbReference type="NCBI Taxonomy" id="308745"/>
    <lineage>
        <taxon>Eukaryota</taxon>
        <taxon>Fungi</taxon>
        <taxon>Dikarya</taxon>
        <taxon>Ascomycota</taxon>
        <taxon>Pezizomycotina</taxon>
        <taxon>Eurotiomycetes</taxon>
        <taxon>Eurotiomycetidae</taxon>
        <taxon>Eurotiales</taxon>
        <taxon>Aspergillaceae</taxon>
        <taxon>Aspergillus</taxon>
        <taxon>Aspergillus subgen. Nidulantes</taxon>
    </lineage>
</organism>
<feature type="region of interest" description="Disordered" evidence="1">
    <location>
        <begin position="1"/>
        <end position="23"/>
    </location>
</feature>
<dbReference type="SMART" id="SM00950">
    <property type="entry name" value="Piwi"/>
    <property type="match status" value="1"/>
</dbReference>
<sequence length="957" mass="105887">MSTRRGQGRGGARGRGYGRGRGAPIAVQVYSPPEGVHVPDQRVTKAEDTFSESAKGPLGLGGLQLDQEFPNRPGYGTRGINVTLWANYVELVPPLDLTLHRYDIAVTPSATGKKLRQVIKLLLETPEMAAFKTDVITDFASTLISRRRLDTDESHLEIPYRTEGEDEPRPNATTYRVRLQHTNVLQVAHLVEYLTSTDLSSRCDDKSPLIQAFNIFLNHYSKSTKNLATTGTRKTFPLSSSSARWDLGAGLSAIRGFFSSVRTATSRILVNVNVTHGAFYDDIPLDELILKYNKAHRNSKTSLNAFLKGLRVQTTHLREKKNKAGQIVRRIKTVTGLATKNDGHGLAHPPIVDDYGVGPKRVQFWLDSAPPDGKYISVYNFFLNTHGRSIANPDLAVVNVGTRQNPSYLPPEVCVVVPGQSSNSKLDPAQTQGMIQFAVRKPWENAASIVNEGLQVSGLSSQTNILLGRFGISVSPGLITVPGRVLHEPRVVYKQNKFAPIRFGSWNMADLKFNTAGAAIKKWSYLLLSTPGHRDAFDQESLATVMGKFHRALQYAGLSLGSPMGGRRLVLSGADDPKLDNSLKIAAGSLDLLFIILPESNTVLYNQIKHSADIKYGIHTICCVGHKLAKERGQEQYFANVALKFNLKLGGINQLLDTSHLGIINEDKTMVVGIDVTHPSPGSSSRAPSVAGMVASVDRWLGQWPAVLRIQRGARQEMVTDLTGMLKSRLMLWKQRHRAFPENILVYRDGVSEGQYGKVVEEELPRLRDACKALYPAPDSKKGLPHFTIIIVGKRHHTRFYPIRESDADRSSNPKPGTVVDRGVTEARNWDFFLQPHAAIQGTARPAHYYIVLDEIFRQYYRRRPGAFQNVADMVEDLTHSMCYLYGRATKAVSLCPPAYYADLVCERARCYLSGLFEPQTPSTVPSVAGSAPGEELQAGNEDVEIHAKLKDTMFYI</sequence>
<dbReference type="SMART" id="SM01163">
    <property type="entry name" value="DUF1785"/>
    <property type="match status" value="1"/>
</dbReference>
<evidence type="ECO:0000259" key="2">
    <source>
        <dbReference type="PROSITE" id="PS50821"/>
    </source>
</evidence>
<dbReference type="InterPro" id="IPR036085">
    <property type="entry name" value="PAZ_dom_sf"/>
</dbReference>
<evidence type="ECO:0000313" key="4">
    <source>
        <dbReference type="EMBL" id="KKK26219.1"/>
    </source>
</evidence>
<feature type="compositionally biased region" description="Gly residues" evidence="1">
    <location>
        <begin position="8"/>
        <end position="21"/>
    </location>
</feature>
<evidence type="ECO:0000259" key="3">
    <source>
        <dbReference type="PROSITE" id="PS50822"/>
    </source>
</evidence>
<dbReference type="InterPro" id="IPR003165">
    <property type="entry name" value="Piwi"/>
</dbReference>
<dbReference type="InterPro" id="IPR045246">
    <property type="entry name" value="Piwi_ago-like"/>
</dbReference>
<comment type="caution">
    <text evidence="4">The sequence shown here is derived from an EMBL/GenBank/DDBJ whole genome shotgun (WGS) entry which is preliminary data.</text>
</comment>
<dbReference type="Pfam" id="PF02171">
    <property type="entry name" value="Piwi"/>
    <property type="match status" value="1"/>
</dbReference>